<feature type="region of interest" description="Disordered" evidence="1">
    <location>
        <begin position="14"/>
        <end position="39"/>
    </location>
</feature>
<organism evidence="4">
    <name type="scientific">Candida tenuis (strain ATCC 10573 / BCRC 21748 / CBS 615 / JCM 9827 / NBRC 10315 / NRRL Y-1498 / VKM Y-70)</name>
    <name type="common">Yeast</name>
    <name type="synonym">Yamadazyma tenuis</name>
    <dbReference type="NCBI Taxonomy" id="590646"/>
    <lineage>
        <taxon>Eukaryota</taxon>
        <taxon>Fungi</taxon>
        <taxon>Dikarya</taxon>
        <taxon>Ascomycota</taxon>
        <taxon>Saccharomycotina</taxon>
        <taxon>Pichiomycetes</taxon>
        <taxon>Debaryomycetaceae</taxon>
        <taxon>Yamadazyma</taxon>
    </lineage>
</organism>
<feature type="region of interest" description="Disordered" evidence="1">
    <location>
        <begin position="561"/>
        <end position="856"/>
    </location>
</feature>
<dbReference type="InterPro" id="IPR050357">
    <property type="entry name" value="Arrestin_domain-protein"/>
</dbReference>
<feature type="compositionally biased region" description="Polar residues" evidence="1">
    <location>
        <begin position="631"/>
        <end position="647"/>
    </location>
</feature>
<dbReference type="EMBL" id="GL996515">
    <property type="protein sequence ID" value="EGV64485.1"/>
    <property type="molecule type" value="Genomic_DNA"/>
</dbReference>
<dbReference type="GO" id="GO:0030674">
    <property type="term" value="F:protein-macromolecule adaptor activity"/>
    <property type="evidence" value="ECO:0007669"/>
    <property type="project" value="TreeGrafter"/>
</dbReference>
<dbReference type="eggNOG" id="KOG3780">
    <property type="taxonomic scope" value="Eukaryota"/>
</dbReference>
<feature type="compositionally biased region" description="Pro residues" evidence="1">
    <location>
        <begin position="604"/>
        <end position="624"/>
    </location>
</feature>
<keyword evidence="4" id="KW-1185">Reference proteome</keyword>
<protein>
    <recommendedName>
        <fullName evidence="2">Arrestin C-terminal-like domain-containing protein</fullName>
    </recommendedName>
</protein>
<feature type="compositionally biased region" description="Basic and acidic residues" evidence="1">
    <location>
        <begin position="827"/>
        <end position="838"/>
    </location>
</feature>
<feature type="compositionally biased region" description="Polar residues" evidence="1">
    <location>
        <begin position="969"/>
        <end position="990"/>
    </location>
</feature>
<evidence type="ECO:0000259" key="2">
    <source>
        <dbReference type="SMART" id="SM01017"/>
    </source>
</evidence>
<dbReference type="InterPro" id="IPR014756">
    <property type="entry name" value="Ig_E-set"/>
</dbReference>
<feature type="compositionally biased region" description="Polar residues" evidence="1">
    <location>
        <begin position="14"/>
        <end position="30"/>
    </location>
</feature>
<dbReference type="SUPFAM" id="SSF81296">
    <property type="entry name" value="E set domains"/>
    <property type="match status" value="1"/>
</dbReference>
<dbReference type="GO" id="GO:0070086">
    <property type="term" value="P:ubiquitin-dependent endocytosis"/>
    <property type="evidence" value="ECO:0007669"/>
    <property type="project" value="TreeGrafter"/>
</dbReference>
<feature type="compositionally biased region" description="Low complexity" evidence="1">
    <location>
        <begin position="707"/>
        <end position="719"/>
    </location>
</feature>
<dbReference type="Gene3D" id="2.60.40.640">
    <property type="match status" value="1"/>
</dbReference>
<dbReference type="GeneID" id="18250224"/>
<feature type="region of interest" description="Disordered" evidence="1">
    <location>
        <begin position="954"/>
        <end position="999"/>
    </location>
</feature>
<dbReference type="Pfam" id="PF02752">
    <property type="entry name" value="Arrestin_C"/>
    <property type="match status" value="1"/>
</dbReference>
<feature type="compositionally biased region" description="Polar residues" evidence="1">
    <location>
        <begin position="803"/>
        <end position="815"/>
    </location>
</feature>
<dbReference type="InterPro" id="IPR014752">
    <property type="entry name" value="Arrestin-like_C"/>
</dbReference>
<feature type="domain" description="Arrestin C-terminal-like" evidence="2">
    <location>
        <begin position="296"/>
        <end position="463"/>
    </location>
</feature>
<dbReference type="GO" id="GO:0031625">
    <property type="term" value="F:ubiquitin protein ligase binding"/>
    <property type="evidence" value="ECO:0007669"/>
    <property type="project" value="TreeGrafter"/>
</dbReference>
<dbReference type="SMART" id="SM01017">
    <property type="entry name" value="Arrestin_C"/>
    <property type="match status" value="1"/>
</dbReference>
<evidence type="ECO:0000256" key="1">
    <source>
        <dbReference type="SAM" id="MobiDB-lite"/>
    </source>
</evidence>
<dbReference type="STRING" id="590646.G3B1M6"/>
<feature type="region of interest" description="Disordered" evidence="1">
    <location>
        <begin position="514"/>
        <end position="533"/>
    </location>
</feature>
<feature type="compositionally biased region" description="Low complexity" evidence="1">
    <location>
        <begin position="655"/>
        <end position="672"/>
    </location>
</feature>
<dbReference type="OrthoDB" id="2238745at2759"/>
<evidence type="ECO:0000313" key="3">
    <source>
        <dbReference type="EMBL" id="EGV64485.1"/>
    </source>
</evidence>
<dbReference type="KEGG" id="cten:18250224"/>
<feature type="compositionally biased region" description="Low complexity" evidence="1">
    <location>
        <begin position="844"/>
        <end position="856"/>
    </location>
</feature>
<evidence type="ECO:0000313" key="4">
    <source>
        <dbReference type="Proteomes" id="UP000000707"/>
    </source>
</evidence>
<name>G3B1M6_CANTC</name>
<proteinExistence type="predicted"/>
<dbReference type="Proteomes" id="UP000000707">
    <property type="component" value="Unassembled WGS sequence"/>
</dbReference>
<accession>G3B1M6</accession>
<sequence>MSYLPPNSPLFTSSQLAPVSSTASGDQNLIPQLPEKPTASSGTVQMYIIPTEKNLFFQGFEANEYAGRQPILLRGCLFIRILKPAKIKSISLQFTGSLRTDWPEGIPPKKNVFSEENNVISHTWPFYSMSNPLNTLDGGADLYSELPKNIDRDVSHLSLNDSSIRPHSPSLSQLETTNPGLFKTGLMKKANTSPQLHPVDSFNDLSSVLTGENEVGKPGTFPPGDYIYNFEHPLRPSLPETTEVTFGDVSYELEATIIRAGAFKSNLIGKMPINLVRTPSEYNLEENEPIIISRDWEDQLRYDIVIGGKSIVLDSYLPLAFRFVPLWGKVALHRIRVYLSENLEYYCQNKKVHRMEPSKKYLLLEHKAKKGKSLLTKKENGEYGDETEELLPRELEFQLYVPQNLNGRVNHVLHPDTSFDEIQAHHWIKLCLRISKLDPEHPEKRKHYEISIDSPIHVLSPLAAHGNTLLPAYNEFLPEFLPEYTPASPPLSPEVIPVESTATIGKLFSALNPVSSNSSHKHETPSAVHSPTPEIFHHINSFDNNDDPIERDLDMHLEANLYKPDPNESRSQLNSPQAMPHIGSLSPVTSPMLRPIAPLVVPSKDPPPFEAASPPPDNEVPPPAYEKDSARNSMSPGVTRDSSTSSLLPRGRSKTNSSTNTNGSNGSYGASNEISIKDLLTNSLGGHRNSVASKKSQSSGESDKSKGNQSSSSSLVKSKGIVPDSDNTILSPKVEHENEHESEEDIVNLIGSPELIPEAVSPRRNLSPMGSPRTGVSPIASPRRGISPISTPLRSRSPERGGTSPTQSPERTFSSDALPPTIQFNGNEEHNGHKRESESPGYQSEIESSSSRRTSIASFSSNEMQMGQNIPLLSSSTQSLLLSNPANTRTASVGSILFDPGRRHSSNTRPSIVDFVDGGDLGGDFFRDSMRLTKLNNPRRHKETNISEEVIESDHLTKNEEMVHEEESLTGTSESDLTVNENQTLKTQSPARGPTKEIPGFKIGFSIE</sequence>
<dbReference type="PANTHER" id="PTHR11188:SF174">
    <property type="entry name" value="ARRESTIN-RELATED TRAFFICKING ADAPTER 10-RELATED"/>
    <property type="match status" value="1"/>
</dbReference>
<dbReference type="GO" id="GO:0005829">
    <property type="term" value="C:cytosol"/>
    <property type="evidence" value="ECO:0007669"/>
    <property type="project" value="TreeGrafter"/>
</dbReference>
<gene>
    <name evidence="3" type="ORF">CANTEDRAFT_92715</name>
</gene>
<dbReference type="AlphaFoldDB" id="G3B1M6"/>
<dbReference type="HOGENOM" id="CLU_008578_0_0_1"/>
<dbReference type="InterPro" id="IPR011022">
    <property type="entry name" value="Arrestin_C-like"/>
</dbReference>
<feature type="compositionally biased region" description="Basic and acidic residues" evidence="1">
    <location>
        <begin position="954"/>
        <end position="967"/>
    </location>
</feature>
<feature type="compositionally biased region" description="Polar residues" evidence="1">
    <location>
        <begin position="680"/>
        <end position="700"/>
    </location>
</feature>
<reference evidence="3 4" key="1">
    <citation type="journal article" date="2011" name="Proc. Natl. Acad. Sci. U.S.A.">
        <title>Comparative genomics of xylose-fermenting fungi for enhanced biofuel production.</title>
        <authorList>
            <person name="Wohlbach D.J."/>
            <person name="Kuo A."/>
            <person name="Sato T.K."/>
            <person name="Potts K.M."/>
            <person name="Salamov A.A."/>
            <person name="LaButti K.M."/>
            <person name="Sun H."/>
            <person name="Clum A."/>
            <person name="Pangilinan J.L."/>
            <person name="Lindquist E.A."/>
            <person name="Lucas S."/>
            <person name="Lapidus A."/>
            <person name="Jin M."/>
            <person name="Gunawan C."/>
            <person name="Balan V."/>
            <person name="Dale B.E."/>
            <person name="Jeffries T.W."/>
            <person name="Zinkel R."/>
            <person name="Barry K.W."/>
            <person name="Grigoriev I.V."/>
            <person name="Gasch A.P."/>
        </authorList>
    </citation>
    <scope>NUCLEOTIDE SEQUENCE [LARGE SCALE GENOMIC DNA]</scope>
    <source>
        <strain evidence="4">ATCC 10573 / BCRC 21748 / CBS 615 / JCM 9827 / NBRC 10315 / NRRL Y-1498 / VKM Y-70</strain>
    </source>
</reference>
<dbReference type="PANTHER" id="PTHR11188">
    <property type="entry name" value="ARRESTIN DOMAIN CONTAINING PROTEIN"/>
    <property type="match status" value="1"/>
</dbReference>